<organism evidence="6 7">
    <name type="scientific">Microcaecilia unicolor</name>
    <dbReference type="NCBI Taxonomy" id="1415580"/>
    <lineage>
        <taxon>Eukaryota</taxon>
        <taxon>Metazoa</taxon>
        <taxon>Chordata</taxon>
        <taxon>Craniata</taxon>
        <taxon>Vertebrata</taxon>
        <taxon>Euteleostomi</taxon>
        <taxon>Amphibia</taxon>
        <taxon>Gymnophiona</taxon>
        <taxon>Siphonopidae</taxon>
        <taxon>Microcaecilia</taxon>
    </lineage>
</organism>
<dbReference type="AlphaFoldDB" id="A0A6P7YM57"/>
<evidence type="ECO:0000256" key="4">
    <source>
        <dbReference type="SAM" id="MobiDB-lite"/>
    </source>
</evidence>
<evidence type="ECO:0000256" key="2">
    <source>
        <dbReference type="ARBA" id="ARBA00022771"/>
    </source>
</evidence>
<evidence type="ECO:0000256" key="3">
    <source>
        <dbReference type="ARBA" id="ARBA00022833"/>
    </source>
</evidence>
<sequence length="1201" mass="135657">MECYYIVISSTHLSNGHFRNIKGVFRGPLSKNGNKTLDYAEKENAIAKALQDFKANFYCELCDKQYYKHQEFDNHINSYDHAHKQRLKELKQREFARNVASKSRKDEKKQEKDLQRLHRLAELRKEAACAPGSGPMFKSTTVSVRDKFNDVPQTALTDSGNRQEECTHALPKSTQNDKSVASDAPPSPGSARNESNKLGDQVHGQKVVFSFAFPKKTTVKLESSAAVFYEYNDEMSVDNGFCKKSRFVPRTYNIQSVLPTEIVLCSEEKDTCAPFPVEKSTDMVETPPAQKSNELSNTEDNSVSDPSPCQLNVFAHSFIETNPLSTESRECSQDNSQSDVLAIQENPKESDSSEWLENKVPFQVVNMDFLSLHEDHGKSSDSFSANAEPAEKVPDILTPLNTEGESTNLQNKQNSYKRMREAFVPVLSKDGSTVLQWPSEMVSYTTAEPSVSFSCNPLCFDFKSSRLIDGFEKQKHQSTVSLSQHGKTDDYQKSSVSDQAETNEMGCVNYDTSTSACTTDFSQIKSFLTDGTVTKSHNSTRTQDSLCVEVHATSCGARKREKYISKKRLEQESYTGDNDIVTKEMQEKCVHKIRKRKRRRKLCQHSPEEITKQEIDVSVTSELEHGDQCLQRTSENPSKVSDVAYGPDQLQQPHQKEENGHNDGKGTLSVLTPVYDSKRSCEIWDSKHNNEDSDSTVNLHKKYKIAKHRQSKQLLLNPGPHSITYSRTFCNWRVRRLNCGLDHNCVSHQIDQFSDCSHSLKRAYSSLNEPEESCSKRRQCAHSSSSDESYHKQIYFSEQQLSEVKTFTTPCKPKRKRRRRRTLVYHAFAEKESRDIRFKPSNVAAPINIFREFLTHGTVDGSIPQQTVDFHGNMEQADHLVQSSILCPNDLISLENSKSIKHSIMKSVPDNFLADLTYSSQNAKSDLSLSISEKTIEPKERQNCFVHKSSTAYKVSSINRNFEPSPPKSYVCHYELMDTVPLEKIDETTTEWLRYNSGILNSQPPLMLKEAHINHQTFLATEQILAPFHLPDQRLLFIPEHHGKVKDLQCEAYQHMLRQNMVANEVKLTIPATAVQPSLLQPLPLQQPFCSTSVTRIHHTVLQQHAAAATATMSTFKFLHPHQQFLSQVPALSRTPLPHISVGPGLCPGAHTAFVAPSQIPLIPASVMHPGHLSFPPVLQTTLLPPLLSPHPTVIPLQPFF</sequence>
<keyword evidence="2" id="KW-0863">Zinc-finger</keyword>
<dbReference type="InterPro" id="IPR013087">
    <property type="entry name" value="Znf_C2H2_type"/>
</dbReference>
<dbReference type="PROSITE" id="PS00028">
    <property type="entry name" value="ZINC_FINGER_C2H2_1"/>
    <property type="match status" value="1"/>
</dbReference>
<feature type="compositionally biased region" description="Polar residues" evidence="4">
    <location>
        <begin position="289"/>
        <end position="306"/>
    </location>
</feature>
<dbReference type="RefSeq" id="XP_030065861.1">
    <property type="nucleotide sequence ID" value="XM_030210001.1"/>
</dbReference>
<evidence type="ECO:0000259" key="5">
    <source>
        <dbReference type="PROSITE" id="PS00028"/>
    </source>
</evidence>
<keyword evidence="1" id="KW-0479">Metal-binding</keyword>
<proteinExistence type="predicted"/>
<dbReference type="InParanoid" id="A0A6P7YM57"/>
<evidence type="ECO:0000256" key="1">
    <source>
        <dbReference type="ARBA" id="ARBA00022723"/>
    </source>
</evidence>
<feature type="region of interest" description="Disordered" evidence="4">
    <location>
        <begin position="152"/>
        <end position="199"/>
    </location>
</feature>
<dbReference type="GO" id="GO:0008270">
    <property type="term" value="F:zinc ion binding"/>
    <property type="evidence" value="ECO:0007669"/>
    <property type="project" value="UniProtKB-KW"/>
</dbReference>
<feature type="region of interest" description="Disordered" evidence="4">
    <location>
        <begin position="478"/>
        <end position="498"/>
    </location>
</feature>
<dbReference type="CTD" id="91752"/>
<name>A0A6P7YM57_9AMPH</name>
<dbReference type="PANTHER" id="PTHR17614:SF13">
    <property type="entry name" value="ZINC FINGER PROTEIN 804A"/>
    <property type="match status" value="1"/>
</dbReference>
<dbReference type="SUPFAM" id="SSF57667">
    <property type="entry name" value="beta-beta-alpha zinc fingers"/>
    <property type="match status" value="1"/>
</dbReference>
<keyword evidence="6" id="KW-1185">Reference proteome</keyword>
<dbReference type="InterPro" id="IPR052445">
    <property type="entry name" value="ZnF-G_patch_domain"/>
</dbReference>
<dbReference type="Proteomes" id="UP000515156">
    <property type="component" value="Chromosome 7"/>
</dbReference>
<reference evidence="7" key="1">
    <citation type="submission" date="2025-08" db="UniProtKB">
        <authorList>
            <consortium name="RefSeq"/>
        </authorList>
    </citation>
    <scope>IDENTIFICATION</scope>
</reference>
<gene>
    <name evidence="7" type="primary">ZNF804A</name>
</gene>
<dbReference type="FunCoup" id="A0A6P7YM57">
    <property type="interactions" value="146"/>
</dbReference>
<dbReference type="KEGG" id="muo:115474510"/>
<dbReference type="OrthoDB" id="4822at2759"/>
<feature type="region of interest" description="Disordered" evidence="4">
    <location>
        <begin position="626"/>
        <end position="668"/>
    </location>
</feature>
<dbReference type="PANTHER" id="PTHR17614">
    <property type="entry name" value="ZINC FINGER-CONTAINING"/>
    <property type="match status" value="1"/>
</dbReference>
<feature type="domain" description="C2H2-type" evidence="5">
    <location>
        <begin position="59"/>
        <end position="81"/>
    </location>
</feature>
<evidence type="ECO:0000313" key="6">
    <source>
        <dbReference type="Proteomes" id="UP000515156"/>
    </source>
</evidence>
<accession>A0A6P7YM57</accession>
<feature type="compositionally biased region" description="Basic and acidic residues" evidence="4">
    <location>
        <begin position="654"/>
        <end position="664"/>
    </location>
</feature>
<dbReference type="InterPro" id="IPR036236">
    <property type="entry name" value="Znf_C2H2_sf"/>
</dbReference>
<keyword evidence="3" id="KW-0862">Zinc</keyword>
<feature type="compositionally biased region" description="Polar residues" evidence="4">
    <location>
        <begin position="630"/>
        <end position="639"/>
    </location>
</feature>
<protein>
    <submittedName>
        <fullName evidence="7">Zinc finger protein 804A</fullName>
    </submittedName>
</protein>
<evidence type="ECO:0000313" key="7">
    <source>
        <dbReference type="RefSeq" id="XP_030065861.1"/>
    </source>
</evidence>
<dbReference type="GO" id="GO:0005634">
    <property type="term" value="C:nucleus"/>
    <property type="evidence" value="ECO:0007669"/>
    <property type="project" value="TreeGrafter"/>
</dbReference>
<dbReference type="GeneID" id="115474510"/>
<feature type="region of interest" description="Disordered" evidence="4">
    <location>
        <begin position="277"/>
        <end position="306"/>
    </location>
</feature>